<evidence type="ECO:0000256" key="16">
    <source>
        <dbReference type="PROSITE-ProRule" id="PRU00391"/>
    </source>
</evidence>
<keyword evidence="10" id="KW-0238">DNA-binding</keyword>
<comment type="cofactor">
    <cofactor evidence="2">
        <name>Zn(2+)</name>
        <dbReference type="ChEBI" id="CHEBI:29105"/>
    </cofactor>
</comment>
<evidence type="ECO:0000256" key="14">
    <source>
        <dbReference type="ARBA" id="ARBA00023295"/>
    </source>
</evidence>
<dbReference type="NCBIfam" id="TIGR00577">
    <property type="entry name" value="fpg"/>
    <property type="match status" value="1"/>
</dbReference>
<dbReference type="InterPro" id="IPR015887">
    <property type="entry name" value="DNA_glyclase_Znf_dom_DNA_BS"/>
</dbReference>
<evidence type="ECO:0000313" key="20">
    <source>
        <dbReference type="Proteomes" id="UP000228921"/>
    </source>
</evidence>
<keyword evidence="12" id="KW-0456">Lyase</keyword>
<evidence type="ECO:0000256" key="2">
    <source>
        <dbReference type="ARBA" id="ARBA00001947"/>
    </source>
</evidence>
<dbReference type="GO" id="GO:0008270">
    <property type="term" value="F:zinc ion binding"/>
    <property type="evidence" value="ECO:0007669"/>
    <property type="project" value="UniProtKB-KW"/>
</dbReference>
<dbReference type="Pfam" id="PF06827">
    <property type="entry name" value="zf-FPG_IleRS"/>
    <property type="match status" value="1"/>
</dbReference>
<dbReference type="PANTHER" id="PTHR22993">
    <property type="entry name" value="FORMAMIDOPYRIMIDINE-DNA GLYCOSYLASE"/>
    <property type="match status" value="1"/>
</dbReference>
<dbReference type="GO" id="GO:0034039">
    <property type="term" value="F:8-oxo-7,8-dihydroguanine DNA N-glycosylase activity"/>
    <property type="evidence" value="ECO:0007669"/>
    <property type="project" value="TreeGrafter"/>
</dbReference>
<evidence type="ECO:0000256" key="5">
    <source>
        <dbReference type="ARBA" id="ARBA00022723"/>
    </source>
</evidence>
<dbReference type="SMART" id="SM00898">
    <property type="entry name" value="Fapy_DNA_glyco"/>
    <property type="match status" value="1"/>
</dbReference>
<evidence type="ECO:0000256" key="13">
    <source>
        <dbReference type="ARBA" id="ARBA00023268"/>
    </source>
</evidence>
<dbReference type="GO" id="GO:0140078">
    <property type="term" value="F:class I DNA-(apurinic or apyrimidinic site) endonuclease activity"/>
    <property type="evidence" value="ECO:0007669"/>
    <property type="project" value="UniProtKB-EC"/>
</dbReference>
<dbReference type="InterPro" id="IPR035937">
    <property type="entry name" value="FPG_N"/>
</dbReference>
<reference evidence="19 20" key="1">
    <citation type="submission" date="2017-11" db="EMBL/GenBank/DDBJ databases">
        <title>Evolution of Phototrophy in the Chloroflexi Phylum Driven by Horizontal Gene Transfer.</title>
        <authorList>
            <person name="Ward L.M."/>
            <person name="Hemp J."/>
            <person name="Shih P.M."/>
            <person name="Mcglynn S.E."/>
            <person name="Fischer W."/>
        </authorList>
    </citation>
    <scope>NUCLEOTIDE SEQUENCE [LARGE SCALE GENOMIC DNA]</scope>
    <source>
        <strain evidence="19">CP2_2F</strain>
    </source>
</reference>
<evidence type="ECO:0000256" key="15">
    <source>
        <dbReference type="ARBA" id="ARBA00044632"/>
    </source>
</evidence>
<dbReference type="EMBL" id="PGTK01000005">
    <property type="protein sequence ID" value="PJF31031.1"/>
    <property type="molecule type" value="Genomic_DNA"/>
</dbReference>
<dbReference type="FunFam" id="1.10.8.50:FF:000003">
    <property type="entry name" value="Formamidopyrimidine-DNA glycosylase"/>
    <property type="match status" value="1"/>
</dbReference>
<evidence type="ECO:0000256" key="3">
    <source>
        <dbReference type="ARBA" id="ARBA00009409"/>
    </source>
</evidence>
<dbReference type="InterPro" id="IPR015886">
    <property type="entry name" value="H2TH_FPG"/>
</dbReference>
<sequence length="276" mass="31022">MPELPEVETATRALRTPLVGRTILSVHFPEPPRRMTNLPADVFAERIRGERIQALNRRAKYLIFQLSAQSLIVHLKMTGHLYVVPSEGTDPMDRWLRVRFALDDGRELRFSDARRFGRVYLAARPEDVLPPLGPEPLDDSFTPELFLARLRARKGILKALLLDQAFIAGVGNIYADEALHIAALHPLRRAESLSDAEAERLYHAIRQALSDGLARMGASIGWYRQPNGERGEAQHYLRAYRGRGDTRPCPTCGTPISTIRAGQRSTHFCPTCQPSP</sequence>
<dbReference type="PROSITE" id="PS51066">
    <property type="entry name" value="ZF_FPG_2"/>
    <property type="match status" value="1"/>
</dbReference>
<evidence type="ECO:0000259" key="17">
    <source>
        <dbReference type="PROSITE" id="PS51066"/>
    </source>
</evidence>
<gene>
    <name evidence="19" type="ORF">CUN51_06015</name>
</gene>
<dbReference type="SMART" id="SM01232">
    <property type="entry name" value="H2TH"/>
    <property type="match status" value="1"/>
</dbReference>
<dbReference type="InterPro" id="IPR020629">
    <property type="entry name" value="FPG_Glyclase"/>
</dbReference>
<dbReference type="InterPro" id="IPR010663">
    <property type="entry name" value="Znf_FPG/IleRS"/>
</dbReference>
<comment type="catalytic activity">
    <reaction evidence="1">
        <text>Hydrolysis of DNA containing ring-opened 7-methylguanine residues, releasing 2,6-diamino-4-hydroxy-5-(N-methyl)formamidopyrimidine.</text>
        <dbReference type="EC" id="3.2.2.23"/>
    </reaction>
</comment>
<comment type="similarity">
    <text evidence="3">Belongs to the FPG family.</text>
</comment>
<keyword evidence="11" id="KW-0234">DNA repair</keyword>
<feature type="domain" description="FPG-type" evidence="17">
    <location>
        <begin position="238"/>
        <end position="274"/>
    </location>
</feature>
<evidence type="ECO:0000256" key="7">
    <source>
        <dbReference type="ARBA" id="ARBA00022771"/>
    </source>
</evidence>
<dbReference type="PANTHER" id="PTHR22993:SF9">
    <property type="entry name" value="FORMAMIDOPYRIMIDINE-DNA GLYCOSYLASE"/>
    <property type="match status" value="1"/>
</dbReference>
<dbReference type="Gene3D" id="3.20.190.10">
    <property type="entry name" value="MutM-like, N-terminal"/>
    <property type="match status" value="1"/>
</dbReference>
<evidence type="ECO:0000313" key="19">
    <source>
        <dbReference type="EMBL" id="PJF31031.1"/>
    </source>
</evidence>
<evidence type="ECO:0000256" key="4">
    <source>
        <dbReference type="ARBA" id="ARBA00011245"/>
    </source>
</evidence>
<dbReference type="InterPro" id="IPR000214">
    <property type="entry name" value="Znf_DNA_glyclase/AP_lyase"/>
</dbReference>
<proteinExistence type="inferred from homology"/>
<comment type="subunit">
    <text evidence="4">Monomer.</text>
</comment>
<dbReference type="Proteomes" id="UP000228921">
    <property type="component" value="Unassembled WGS sequence"/>
</dbReference>
<dbReference type="GO" id="GO:0003690">
    <property type="term" value="F:double-stranded DNA binding"/>
    <property type="evidence" value="ECO:0007669"/>
    <property type="project" value="UniProtKB-ARBA"/>
</dbReference>
<dbReference type="Gene3D" id="1.10.8.50">
    <property type="match status" value="1"/>
</dbReference>
<comment type="catalytic activity">
    <reaction evidence="15">
        <text>2'-deoxyribonucleotide-(2'-deoxyribose 5'-phosphate)-2'-deoxyribonucleotide-DNA = a 3'-end 2'-deoxyribonucleotide-(2,3-dehydro-2,3-deoxyribose 5'-phosphate)-DNA + a 5'-end 5'-phospho-2'-deoxyribonucleoside-DNA + H(+)</text>
        <dbReference type="Rhea" id="RHEA:66592"/>
        <dbReference type="Rhea" id="RHEA-COMP:13180"/>
        <dbReference type="Rhea" id="RHEA-COMP:16897"/>
        <dbReference type="Rhea" id="RHEA-COMP:17067"/>
        <dbReference type="ChEBI" id="CHEBI:15378"/>
        <dbReference type="ChEBI" id="CHEBI:136412"/>
        <dbReference type="ChEBI" id="CHEBI:157695"/>
        <dbReference type="ChEBI" id="CHEBI:167181"/>
        <dbReference type="EC" id="4.2.99.18"/>
    </reaction>
</comment>
<dbReference type="Pfam" id="PF06831">
    <property type="entry name" value="H2TH"/>
    <property type="match status" value="1"/>
</dbReference>
<dbReference type="SUPFAM" id="SSF46946">
    <property type="entry name" value="S13-like H2TH domain"/>
    <property type="match status" value="1"/>
</dbReference>
<dbReference type="GO" id="GO:0003684">
    <property type="term" value="F:damaged DNA binding"/>
    <property type="evidence" value="ECO:0007669"/>
    <property type="project" value="InterPro"/>
</dbReference>
<protein>
    <submittedName>
        <fullName evidence="19">Formamidopyrimidine-DNA glycosylase</fullName>
    </submittedName>
</protein>
<evidence type="ECO:0000256" key="12">
    <source>
        <dbReference type="ARBA" id="ARBA00023239"/>
    </source>
</evidence>
<dbReference type="SUPFAM" id="SSF57716">
    <property type="entry name" value="Glucocorticoid receptor-like (DNA-binding domain)"/>
    <property type="match status" value="1"/>
</dbReference>
<evidence type="ECO:0000256" key="6">
    <source>
        <dbReference type="ARBA" id="ARBA00022763"/>
    </source>
</evidence>
<keyword evidence="13" id="KW-0511">Multifunctional enzyme</keyword>
<dbReference type="InterPro" id="IPR010979">
    <property type="entry name" value="Ribosomal_uS13-like_H2TH"/>
</dbReference>
<accession>A0A2M8P0F3</accession>
<evidence type="ECO:0000256" key="9">
    <source>
        <dbReference type="ARBA" id="ARBA00022833"/>
    </source>
</evidence>
<dbReference type="Pfam" id="PF01149">
    <property type="entry name" value="Fapy_DNA_glyco"/>
    <property type="match status" value="1"/>
</dbReference>
<dbReference type="GO" id="GO:0006284">
    <property type="term" value="P:base-excision repair"/>
    <property type="evidence" value="ECO:0007669"/>
    <property type="project" value="InterPro"/>
</dbReference>
<keyword evidence="7 16" id="KW-0863">Zinc-finger</keyword>
<keyword evidence="6" id="KW-0227">DNA damage</keyword>
<keyword evidence="8" id="KW-0378">Hydrolase</keyword>
<dbReference type="AlphaFoldDB" id="A0A2M8P0F3"/>
<evidence type="ECO:0000256" key="10">
    <source>
        <dbReference type="ARBA" id="ARBA00023125"/>
    </source>
</evidence>
<name>A0A2M8P0F3_9CHLR</name>
<feature type="domain" description="Formamidopyrimidine-DNA glycosylase catalytic" evidence="18">
    <location>
        <begin position="2"/>
        <end position="117"/>
    </location>
</feature>
<dbReference type="CDD" id="cd08966">
    <property type="entry name" value="EcFpg-like_N"/>
    <property type="match status" value="1"/>
</dbReference>
<evidence type="ECO:0000256" key="8">
    <source>
        <dbReference type="ARBA" id="ARBA00022801"/>
    </source>
</evidence>
<dbReference type="InterPro" id="IPR012319">
    <property type="entry name" value="FPG_cat"/>
</dbReference>
<evidence type="ECO:0000259" key="18">
    <source>
        <dbReference type="PROSITE" id="PS51068"/>
    </source>
</evidence>
<evidence type="ECO:0000256" key="11">
    <source>
        <dbReference type="ARBA" id="ARBA00023204"/>
    </source>
</evidence>
<keyword evidence="14" id="KW-0326">Glycosidase</keyword>
<keyword evidence="9" id="KW-0862">Zinc</keyword>
<dbReference type="PROSITE" id="PS51068">
    <property type="entry name" value="FPG_CAT"/>
    <property type="match status" value="1"/>
</dbReference>
<dbReference type="SUPFAM" id="SSF81624">
    <property type="entry name" value="N-terminal domain of MutM-like DNA repair proteins"/>
    <property type="match status" value="1"/>
</dbReference>
<organism evidence="19 20">
    <name type="scientific">Candidatus Thermofonsia Clade 1 bacterium</name>
    <dbReference type="NCBI Taxonomy" id="2364210"/>
    <lineage>
        <taxon>Bacteria</taxon>
        <taxon>Bacillati</taxon>
        <taxon>Chloroflexota</taxon>
        <taxon>Candidatus Thermofontia</taxon>
        <taxon>Candidatus Thermofonsia Clade 1</taxon>
    </lineage>
</organism>
<evidence type="ECO:0000256" key="1">
    <source>
        <dbReference type="ARBA" id="ARBA00001668"/>
    </source>
</evidence>
<dbReference type="PROSITE" id="PS01242">
    <property type="entry name" value="ZF_FPG_1"/>
    <property type="match status" value="1"/>
</dbReference>
<dbReference type="NCBIfam" id="NF002211">
    <property type="entry name" value="PRK01103.1"/>
    <property type="match status" value="1"/>
</dbReference>
<keyword evidence="5" id="KW-0479">Metal-binding</keyword>
<comment type="caution">
    <text evidence="19">The sequence shown here is derived from an EMBL/GenBank/DDBJ whole genome shotgun (WGS) entry which is preliminary data.</text>
</comment>